<evidence type="ECO:0000259" key="16">
    <source>
        <dbReference type="PROSITE" id="PS50112"/>
    </source>
</evidence>
<evidence type="ECO:0000256" key="2">
    <source>
        <dbReference type="ARBA" id="ARBA00022606"/>
    </source>
</evidence>
<evidence type="ECO:0000256" key="6">
    <source>
        <dbReference type="ARBA" id="ARBA00022737"/>
    </source>
</evidence>
<keyword evidence="2" id="KW-0716">Sensory transduction</keyword>
<dbReference type="PROSITE" id="PS50112">
    <property type="entry name" value="PAS"/>
    <property type="match status" value="2"/>
</dbReference>
<dbReference type="OrthoDB" id="447251at2759"/>
<feature type="region of interest" description="Disordered" evidence="15">
    <location>
        <begin position="1"/>
        <end position="128"/>
    </location>
</feature>
<gene>
    <name evidence="17" type="ORF">M231_03383</name>
</gene>
<name>A0A4Q1BN92_TREME</name>
<feature type="region of interest" description="Disordered" evidence="15">
    <location>
        <begin position="228"/>
        <end position="252"/>
    </location>
</feature>
<dbReference type="NCBIfam" id="TIGR00229">
    <property type="entry name" value="sensory_box"/>
    <property type="match status" value="1"/>
</dbReference>
<organism evidence="17 18">
    <name type="scientific">Tremella mesenterica</name>
    <name type="common">Jelly fungus</name>
    <dbReference type="NCBI Taxonomy" id="5217"/>
    <lineage>
        <taxon>Eukaryota</taxon>
        <taxon>Fungi</taxon>
        <taxon>Dikarya</taxon>
        <taxon>Basidiomycota</taxon>
        <taxon>Agaricomycotina</taxon>
        <taxon>Tremellomycetes</taxon>
        <taxon>Tremellales</taxon>
        <taxon>Tremellaceae</taxon>
        <taxon>Tremella</taxon>
    </lineage>
</organism>
<protein>
    <recommendedName>
        <fullName evidence="16">PAS domain-containing protein</fullName>
    </recommendedName>
</protein>
<keyword evidence="18" id="KW-1185">Reference proteome</keyword>
<evidence type="ECO:0000256" key="3">
    <source>
        <dbReference type="ARBA" id="ARBA00022630"/>
    </source>
</evidence>
<reference evidence="17 18" key="1">
    <citation type="submission" date="2016-06" db="EMBL/GenBank/DDBJ databases">
        <title>Evolution of pathogenesis and genome organization in the Tremellales.</title>
        <authorList>
            <person name="Cuomo C."/>
            <person name="Litvintseva A."/>
            <person name="Heitman J."/>
            <person name="Chen Y."/>
            <person name="Sun S."/>
            <person name="Springer D."/>
            <person name="Dromer F."/>
            <person name="Young S."/>
            <person name="Zeng Q."/>
            <person name="Chapman S."/>
            <person name="Gujja S."/>
            <person name="Saif S."/>
            <person name="Birren B."/>
        </authorList>
    </citation>
    <scope>NUCLEOTIDE SEQUENCE [LARGE SCALE GENOMIC DNA]</scope>
    <source>
        <strain evidence="17 18">ATCC 28783</strain>
    </source>
</reference>
<dbReference type="EMBL" id="SDIL01000033">
    <property type="protein sequence ID" value="RXK39304.1"/>
    <property type="molecule type" value="Genomic_DNA"/>
</dbReference>
<evidence type="ECO:0000256" key="11">
    <source>
        <dbReference type="ARBA" id="ARBA00023125"/>
    </source>
</evidence>
<dbReference type="GO" id="GO:0003677">
    <property type="term" value="F:DNA binding"/>
    <property type="evidence" value="ECO:0007669"/>
    <property type="project" value="UniProtKB-KW"/>
</dbReference>
<keyword evidence="4" id="KW-0288">FMN</keyword>
<dbReference type="Proteomes" id="UP000289152">
    <property type="component" value="Unassembled WGS sequence"/>
</dbReference>
<keyword evidence="6" id="KW-0677">Repeat</keyword>
<dbReference type="FunFam" id="3.30.450.20:FF:000064">
    <property type="entry name" value="Vivid PAS protein VVD"/>
    <property type="match status" value="1"/>
</dbReference>
<feature type="compositionally biased region" description="Polar residues" evidence="15">
    <location>
        <begin position="86"/>
        <end position="103"/>
    </location>
</feature>
<keyword evidence="9" id="KW-0157">Chromophore</keyword>
<dbReference type="InParanoid" id="A0A4Q1BN92"/>
<dbReference type="InterPro" id="IPR013655">
    <property type="entry name" value="PAS_fold_3"/>
</dbReference>
<evidence type="ECO:0000256" key="14">
    <source>
        <dbReference type="ARBA" id="ARBA00023170"/>
    </source>
</evidence>
<keyword evidence="5" id="KW-0479">Metal-binding</keyword>
<dbReference type="Gene3D" id="3.30.450.20">
    <property type="entry name" value="PAS domain"/>
    <property type="match status" value="2"/>
</dbReference>
<evidence type="ECO:0000313" key="17">
    <source>
        <dbReference type="EMBL" id="RXK39304.1"/>
    </source>
</evidence>
<dbReference type="GO" id="GO:0005634">
    <property type="term" value="C:nucleus"/>
    <property type="evidence" value="ECO:0007669"/>
    <property type="project" value="TreeGrafter"/>
</dbReference>
<evidence type="ECO:0000256" key="13">
    <source>
        <dbReference type="ARBA" id="ARBA00023163"/>
    </source>
</evidence>
<keyword evidence="7" id="KW-0863">Zinc-finger</keyword>
<keyword evidence="13" id="KW-0804">Transcription</keyword>
<evidence type="ECO:0000256" key="4">
    <source>
        <dbReference type="ARBA" id="ARBA00022643"/>
    </source>
</evidence>
<dbReference type="GO" id="GO:0009881">
    <property type="term" value="F:photoreceptor activity"/>
    <property type="evidence" value="ECO:0007669"/>
    <property type="project" value="UniProtKB-KW"/>
</dbReference>
<feature type="compositionally biased region" description="Basic residues" evidence="15">
    <location>
        <begin position="859"/>
        <end position="868"/>
    </location>
</feature>
<keyword evidence="11" id="KW-0238">DNA-binding</keyword>
<keyword evidence="10" id="KW-0805">Transcription regulation</keyword>
<feature type="compositionally biased region" description="Low complexity" evidence="15">
    <location>
        <begin position="767"/>
        <end position="780"/>
    </location>
</feature>
<dbReference type="PANTHER" id="PTHR47429:SF7">
    <property type="entry name" value="GATA-FACTOR"/>
    <property type="match status" value="1"/>
</dbReference>
<keyword evidence="1" id="KW-0600">Photoreceptor protein</keyword>
<dbReference type="AlphaFoldDB" id="A0A4Q1BN92"/>
<feature type="domain" description="PAS" evidence="16">
    <location>
        <begin position="525"/>
        <end position="595"/>
    </location>
</feature>
<dbReference type="Pfam" id="PF13426">
    <property type="entry name" value="PAS_9"/>
    <property type="match status" value="1"/>
</dbReference>
<evidence type="ECO:0000313" key="18">
    <source>
        <dbReference type="Proteomes" id="UP000289152"/>
    </source>
</evidence>
<dbReference type="CDD" id="cd00130">
    <property type="entry name" value="PAS"/>
    <property type="match status" value="3"/>
</dbReference>
<evidence type="ECO:0000256" key="9">
    <source>
        <dbReference type="ARBA" id="ARBA00022991"/>
    </source>
</evidence>
<comment type="caution">
    <text evidence="17">The sequence shown here is derived from an EMBL/GenBank/DDBJ whole genome shotgun (WGS) entry which is preliminary data.</text>
</comment>
<dbReference type="FunFam" id="3.30.450.20:FF:000092">
    <property type="entry name" value="Related to white collar 1 protein"/>
    <property type="match status" value="1"/>
</dbReference>
<dbReference type="SMART" id="SM00091">
    <property type="entry name" value="PAS"/>
    <property type="match status" value="3"/>
</dbReference>
<evidence type="ECO:0000256" key="15">
    <source>
        <dbReference type="SAM" id="MobiDB-lite"/>
    </source>
</evidence>
<dbReference type="VEuPathDB" id="FungiDB:TREMEDRAFT_73480"/>
<evidence type="ECO:0000256" key="7">
    <source>
        <dbReference type="ARBA" id="ARBA00022771"/>
    </source>
</evidence>
<dbReference type="InterPro" id="IPR035965">
    <property type="entry name" value="PAS-like_dom_sf"/>
</dbReference>
<keyword evidence="12" id="KW-0010">Activator</keyword>
<feature type="region of interest" description="Disordered" evidence="15">
    <location>
        <begin position="271"/>
        <end position="304"/>
    </location>
</feature>
<feature type="compositionally biased region" description="Polar residues" evidence="15">
    <location>
        <begin position="15"/>
        <end position="33"/>
    </location>
</feature>
<dbReference type="InterPro" id="IPR000014">
    <property type="entry name" value="PAS"/>
</dbReference>
<accession>A0A4Q1BN92</accession>
<evidence type="ECO:0000256" key="5">
    <source>
        <dbReference type="ARBA" id="ARBA00022723"/>
    </source>
</evidence>
<evidence type="ECO:0000256" key="12">
    <source>
        <dbReference type="ARBA" id="ARBA00023159"/>
    </source>
</evidence>
<dbReference type="STRING" id="5217.A0A4Q1BN92"/>
<keyword evidence="3" id="KW-0285">Flavoprotein</keyword>
<keyword evidence="14" id="KW-0675">Receptor</keyword>
<proteinExistence type="predicted"/>
<feature type="region of interest" description="Disordered" evidence="15">
    <location>
        <begin position="854"/>
        <end position="890"/>
    </location>
</feature>
<keyword evidence="8" id="KW-0862">Zinc</keyword>
<feature type="compositionally biased region" description="Polar residues" evidence="15">
    <location>
        <begin position="114"/>
        <end position="124"/>
    </location>
</feature>
<feature type="domain" description="PAS" evidence="16">
    <location>
        <begin position="352"/>
        <end position="386"/>
    </location>
</feature>
<feature type="compositionally biased region" description="Low complexity" evidence="15">
    <location>
        <begin position="65"/>
        <end position="75"/>
    </location>
</feature>
<sequence>MDYPLRPGSAPITPLPQSGISSDSTKPSSSCREPSNLDWNHFVNLTTPPLVNPGPAPTSKQFDISSYPRPSYDQPSPQPPPPVHLRQQSQHHLDTLSQPSQMHQPRPPAPPNGKSVNNGVQDNGLSLDPSAFTRDIRFQVPSFLSNHVGGAPTFPPGGEAWTGFSGANIFDVNSQLTPGALFSHVFGNQHNGFGGADNHVLDGLGGFMQSDSGWENWKENNLMGVPGAQQHHQVSKPPLLTIPQPEPPELPRVKSASTQVTPISAGFPSLLVQPPSAQTGSNVASSSTAPYAPPPDSNLNSTTAPAFIGPDLADGPGLYSTTGFDMVGVLARVAGRKDPKTVLGPVDLSCSFLVVDVRRFDCPIVYASPTFSALTGYELPQILGRNCRFLQAPDGDVVKGSKRKYTDNIAVSHLKRMLNAGKECQASLINYRRGGVPFINLVTVVPIPWDGTDIVYHVGFQVDLVEQPNVILRNMRDGSYQVNYTVSNPPQPPLRPPGRGDLSGLTPEMLDILGPRLNTLSEDGRMEWYKMVLENADDFVHVLSLKGLFQYVSPSVRRVLEYEPEDLLNRNIADLCHPSDIVPLMRELKDSTQSTGENQPARTVSLVFRIRRKRSGYVWIECTGRLHVEPGKGRKAVILSGRAIGIPTLMWGCVAKQGGLSANEFWAKLSYNGLILHVTESASAFLSQTMEDIVGQSFLSYLPSDDLSFPASPHGSMRNSMELALRAAANGETRDGAVTLTHTLIQPTTGALLNVDTIIYGLQRTGSPLSSPDSDNSPFDLMPSPTSSSSVLPGGRPCSLLVQVKVVGSTSRPIVHPGNANMFEELETTRGTSWQYELHQLRLLNRRLKEDIANARSKGGQRAKGKKRKVDDGAGIGGLGGMGPPPVPGQTIAETNTAAPRHQLAAGFGFVMPGMPAYF</sequence>
<dbReference type="PANTHER" id="PTHR47429">
    <property type="entry name" value="PROTEIN TWIN LOV 1"/>
    <property type="match status" value="1"/>
</dbReference>
<evidence type="ECO:0000256" key="10">
    <source>
        <dbReference type="ARBA" id="ARBA00023015"/>
    </source>
</evidence>
<evidence type="ECO:0000256" key="8">
    <source>
        <dbReference type="ARBA" id="ARBA00022833"/>
    </source>
</evidence>
<feature type="region of interest" description="Disordered" evidence="15">
    <location>
        <begin position="766"/>
        <end position="793"/>
    </location>
</feature>
<dbReference type="GO" id="GO:0008270">
    <property type="term" value="F:zinc ion binding"/>
    <property type="evidence" value="ECO:0007669"/>
    <property type="project" value="UniProtKB-KW"/>
</dbReference>
<dbReference type="Pfam" id="PF08447">
    <property type="entry name" value="PAS_3"/>
    <property type="match status" value="1"/>
</dbReference>
<dbReference type="SUPFAM" id="SSF55785">
    <property type="entry name" value="PYP-like sensor domain (PAS domain)"/>
    <property type="match status" value="3"/>
</dbReference>
<evidence type="ECO:0000256" key="1">
    <source>
        <dbReference type="ARBA" id="ARBA00022543"/>
    </source>
</evidence>